<dbReference type="Pfam" id="PF00419">
    <property type="entry name" value="Fimbrial"/>
    <property type="match status" value="1"/>
</dbReference>
<gene>
    <name evidence="3" type="ORF">HA49_07485</name>
</gene>
<sequence length="184" mass="19305">MKITKLSATLLVLIPAISLPVSALQVGQGLVTFNGEVVTDTCTIENDNLVVLLPTVSSQSMQTAGIEAGIKNFNIKVKDCPGSFKKVQAHFEPLGSIGTGEINYKTWNLVNDYTATSGTTNAATNVEVRLFNSDHTQIRPGDTGAEVDVVNGAATMTYAGGYYSTGAVGAGMVSAHIVYTLAYP</sequence>
<dbReference type="OrthoDB" id="6466381at2"/>
<evidence type="ECO:0000313" key="3">
    <source>
        <dbReference type="EMBL" id="KGD75098.1"/>
    </source>
</evidence>
<feature type="chain" id="PRO_5001910277" description="Fimbrial-type adhesion domain-containing protein" evidence="1">
    <location>
        <begin position="24"/>
        <end position="184"/>
    </location>
</feature>
<dbReference type="eggNOG" id="COG3539">
    <property type="taxonomic scope" value="Bacteria"/>
</dbReference>
<dbReference type="InterPro" id="IPR000259">
    <property type="entry name" value="Adhesion_dom_fimbrial"/>
</dbReference>
<feature type="signal peptide" evidence="1">
    <location>
        <begin position="1"/>
        <end position="23"/>
    </location>
</feature>
<dbReference type="STRING" id="642227.HA49_07485"/>
<dbReference type="InterPro" id="IPR036937">
    <property type="entry name" value="Adhesion_dom_fimbrial_sf"/>
</dbReference>
<dbReference type="SUPFAM" id="SSF49401">
    <property type="entry name" value="Bacterial adhesins"/>
    <property type="match status" value="1"/>
</dbReference>
<dbReference type="Proteomes" id="UP000029577">
    <property type="component" value="Unassembled WGS sequence"/>
</dbReference>
<dbReference type="InterPro" id="IPR008966">
    <property type="entry name" value="Adhesion_dom_sf"/>
</dbReference>
<protein>
    <recommendedName>
        <fullName evidence="2">Fimbrial-type adhesion domain-containing protein</fullName>
    </recommendedName>
</protein>
<name>A0A095UKZ5_9GAMM</name>
<dbReference type="PANTHER" id="PTHR33420">
    <property type="entry name" value="FIMBRIAL SUBUNIT ELFA-RELATED"/>
    <property type="match status" value="1"/>
</dbReference>
<dbReference type="GO" id="GO:0009289">
    <property type="term" value="C:pilus"/>
    <property type="evidence" value="ECO:0007669"/>
    <property type="project" value="InterPro"/>
</dbReference>
<feature type="domain" description="Fimbrial-type adhesion" evidence="2">
    <location>
        <begin position="32"/>
        <end position="183"/>
    </location>
</feature>
<dbReference type="AlphaFoldDB" id="A0A095UKZ5"/>
<keyword evidence="1" id="KW-0732">Signal</keyword>
<dbReference type="EMBL" id="JPKR02000004">
    <property type="protein sequence ID" value="KGD75098.1"/>
    <property type="molecule type" value="Genomic_DNA"/>
</dbReference>
<comment type="caution">
    <text evidence="3">The sequence shown here is derived from an EMBL/GenBank/DDBJ whole genome shotgun (WGS) entry which is preliminary data.</text>
</comment>
<organism evidence="3 4">
    <name type="scientific">Tatumella morbirosei</name>
    <dbReference type="NCBI Taxonomy" id="642227"/>
    <lineage>
        <taxon>Bacteria</taxon>
        <taxon>Pseudomonadati</taxon>
        <taxon>Pseudomonadota</taxon>
        <taxon>Gammaproteobacteria</taxon>
        <taxon>Enterobacterales</taxon>
        <taxon>Erwiniaceae</taxon>
        <taxon>Tatumella</taxon>
    </lineage>
</organism>
<evidence type="ECO:0000313" key="4">
    <source>
        <dbReference type="Proteomes" id="UP000029577"/>
    </source>
</evidence>
<evidence type="ECO:0000259" key="2">
    <source>
        <dbReference type="Pfam" id="PF00419"/>
    </source>
</evidence>
<dbReference type="InterPro" id="IPR050263">
    <property type="entry name" value="Bact_Fimbrial_Adh_Pro"/>
</dbReference>
<reference evidence="3" key="1">
    <citation type="submission" date="2014-12" db="EMBL/GenBank/DDBJ databases">
        <title>The draft genome of the Tatumella morbirosei type strain, LMG23360T isolated from pineapple rot.</title>
        <authorList>
            <person name="Smits T.H."/>
            <person name="Palmer M."/>
            <person name="Venter S.N."/>
            <person name="Duffy B."/>
            <person name="Steenkamp E.T."/>
            <person name="Chan W.Y."/>
            <person name="Coutinho T.A."/>
            <person name="Coetzee M.P."/>
            <person name="De Maayer P."/>
        </authorList>
    </citation>
    <scope>NUCLEOTIDE SEQUENCE [LARGE SCALE GENOMIC DNA]</scope>
    <source>
        <strain evidence="3">LMG 23360</strain>
    </source>
</reference>
<dbReference type="Gene3D" id="2.60.40.1090">
    <property type="entry name" value="Fimbrial-type adhesion domain"/>
    <property type="match status" value="1"/>
</dbReference>
<proteinExistence type="predicted"/>
<evidence type="ECO:0000256" key="1">
    <source>
        <dbReference type="SAM" id="SignalP"/>
    </source>
</evidence>
<keyword evidence="4" id="KW-1185">Reference proteome</keyword>
<accession>A0A095UKZ5</accession>
<dbReference type="GO" id="GO:0043709">
    <property type="term" value="P:cell adhesion involved in single-species biofilm formation"/>
    <property type="evidence" value="ECO:0007669"/>
    <property type="project" value="TreeGrafter"/>
</dbReference>
<dbReference type="RefSeq" id="WP_038018451.1">
    <property type="nucleotide sequence ID" value="NZ_JPKR02000004.1"/>
</dbReference>
<dbReference type="PANTHER" id="PTHR33420:SF10">
    <property type="entry name" value="FIMBRIAE MAJOR SUBUNIT"/>
    <property type="match status" value="1"/>
</dbReference>